<proteinExistence type="predicted"/>
<reference evidence="1 2" key="1">
    <citation type="submission" date="2022-05" db="EMBL/GenBank/DDBJ databases">
        <title>A multi-omics perspective on studying reproductive biology in Daphnia sinensis.</title>
        <authorList>
            <person name="Jia J."/>
        </authorList>
    </citation>
    <scope>NUCLEOTIDE SEQUENCE [LARGE SCALE GENOMIC DNA]</scope>
    <source>
        <strain evidence="1 2">WSL</strain>
    </source>
</reference>
<dbReference type="AlphaFoldDB" id="A0AAD5PVN3"/>
<gene>
    <name evidence="1" type="ORF">GHT06_016982</name>
</gene>
<name>A0AAD5PVN3_9CRUS</name>
<comment type="caution">
    <text evidence="1">The sequence shown here is derived from an EMBL/GenBank/DDBJ whole genome shotgun (WGS) entry which is preliminary data.</text>
</comment>
<protein>
    <submittedName>
        <fullName evidence="1">Uncharacterized protein</fullName>
    </submittedName>
</protein>
<evidence type="ECO:0000313" key="1">
    <source>
        <dbReference type="EMBL" id="KAI9557175.1"/>
    </source>
</evidence>
<keyword evidence="2" id="KW-1185">Reference proteome</keyword>
<evidence type="ECO:0000313" key="2">
    <source>
        <dbReference type="Proteomes" id="UP000820818"/>
    </source>
</evidence>
<organism evidence="1 2">
    <name type="scientific">Daphnia sinensis</name>
    <dbReference type="NCBI Taxonomy" id="1820382"/>
    <lineage>
        <taxon>Eukaryota</taxon>
        <taxon>Metazoa</taxon>
        <taxon>Ecdysozoa</taxon>
        <taxon>Arthropoda</taxon>
        <taxon>Crustacea</taxon>
        <taxon>Branchiopoda</taxon>
        <taxon>Diplostraca</taxon>
        <taxon>Cladocera</taxon>
        <taxon>Anomopoda</taxon>
        <taxon>Daphniidae</taxon>
        <taxon>Daphnia</taxon>
        <taxon>Daphnia similis group</taxon>
    </lineage>
</organism>
<dbReference type="EMBL" id="WJBH02000006">
    <property type="protein sequence ID" value="KAI9557175.1"/>
    <property type="molecule type" value="Genomic_DNA"/>
</dbReference>
<sequence>MSKTLATPRRTSAGTFIRFPASSIIAKDVLHFSKYGVMRSALVSSNSTRYSNNSSTSESIVEIVELSSFFIRR</sequence>
<dbReference type="Proteomes" id="UP000820818">
    <property type="component" value="Linkage Group LG6"/>
</dbReference>
<accession>A0AAD5PVN3</accession>